<evidence type="ECO:0000313" key="2">
    <source>
        <dbReference type="EMBL" id="CAA9378862.1"/>
    </source>
</evidence>
<accession>A0A6J4N9T6</accession>
<evidence type="ECO:0000256" key="1">
    <source>
        <dbReference type="SAM" id="Phobius"/>
    </source>
</evidence>
<gene>
    <name evidence="2" type="ORF">AVDCRST_MAG94-4744</name>
</gene>
<proteinExistence type="predicted"/>
<dbReference type="EMBL" id="CADCTY010001630">
    <property type="protein sequence ID" value="CAA9378862.1"/>
    <property type="molecule type" value="Genomic_DNA"/>
</dbReference>
<keyword evidence="1" id="KW-0472">Membrane</keyword>
<feature type="transmembrane region" description="Helical" evidence="1">
    <location>
        <begin position="76"/>
        <end position="95"/>
    </location>
</feature>
<dbReference type="AlphaFoldDB" id="A0A6J4N9T6"/>
<keyword evidence="1" id="KW-0812">Transmembrane</keyword>
<keyword evidence="1" id="KW-1133">Transmembrane helix</keyword>
<name>A0A6J4N9T6_9CYAN</name>
<reference evidence="2" key="1">
    <citation type="submission" date="2020-02" db="EMBL/GenBank/DDBJ databases">
        <authorList>
            <person name="Meier V. D."/>
        </authorList>
    </citation>
    <scope>NUCLEOTIDE SEQUENCE</scope>
    <source>
        <strain evidence="2">AVDCRST_MAG94</strain>
    </source>
</reference>
<dbReference type="NCBIfam" id="NF038305">
    <property type="entry name" value="HpsJ_fam"/>
    <property type="match status" value="1"/>
</dbReference>
<dbReference type="InterPro" id="IPR047709">
    <property type="entry name" value="HpsJ-like"/>
</dbReference>
<organism evidence="2">
    <name type="scientific">uncultured Leptolyngbya sp</name>
    <dbReference type="NCBI Taxonomy" id="332963"/>
    <lineage>
        <taxon>Bacteria</taxon>
        <taxon>Bacillati</taxon>
        <taxon>Cyanobacteriota</taxon>
        <taxon>Cyanophyceae</taxon>
        <taxon>Leptolyngbyales</taxon>
        <taxon>Leptolyngbyaceae</taxon>
        <taxon>Leptolyngbya group</taxon>
        <taxon>Leptolyngbya</taxon>
        <taxon>environmental samples</taxon>
    </lineage>
</organism>
<sequence>MLSDRQRLDTAIKSGQVPEEQATLLQRFQSQPSAIGSYLQQQSKALKPRLQTSIRARKLQLEQQTKMNAIKNAVRIGLSSLLLAIAYIFFGWTGLRETLL</sequence>
<protein>
    <submittedName>
        <fullName evidence="2">Uncharacterized protein</fullName>
    </submittedName>
</protein>